<feature type="transmembrane region" description="Helical" evidence="2">
    <location>
        <begin position="92"/>
        <end position="112"/>
    </location>
</feature>
<evidence type="ECO:0000313" key="3">
    <source>
        <dbReference type="EMBL" id="GAA3696925.1"/>
    </source>
</evidence>
<gene>
    <name evidence="3" type="ORF">GCM10022399_11760</name>
</gene>
<sequence length="296" mass="32576">MSDKSIGAGSRVAEEVQYEHNEVRAIRGTEASNIAKWEKDGWELVDQNPGLLWTELTFRRPKPKTAGTYLKAFALQSYAAFRRLEPQTQKRAMAVCGSLVLVMVIAGVAVGVRGGSGSSVPSASPTKVVASASETRSEEPSQTATSTTPEAEAYTYRGPKYEIVARDKEQTVAKLDQYWIYTGKLNRSTAAYKDQVKLIVADIARDQATDKFLLEVVTNKEIALAESPSTMESFIAEHGIDYFQKAIPKKEKTGWVASYAGGFDYDAVEPSDTAFEIVWTPAGHPTFEKWQPDTTD</sequence>
<proteinExistence type="predicted"/>
<feature type="compositionally biased region" description="Polar residues" evidence="1">
    <location>
        <begin position="140"/>
        <end position="149"/>
    </location>
</feature>
<evidence type="ECO:0000313" key="4">
    <source>
        <dbReference type="Proteomes" id="UP001501468"/>
    </source>
</evidence>
<name>A0ABP7CVI1_9MICO</name>
<keyword evidence="4" id="KW-1185">Reference proteome</keyword>
<comment type="caution">
    <text evidence="3">The sequence shown here is derived from an EMBL/GenBank/DDBJ whole genome shotgun (WGS) entry which is preliminary data.</text>
</comment>
<feature type="region of interest" description="Disordered" evidence="1">
    <location>
        <begin position="115"/>
        <end position="151"/>
    </location>
</feature>
<protein>
    <submittedName>
        <fullName evidence="3">Uncharacterized protein</fullName>
    </submittedName>
</protein>
<evidence type="ECO:0000256" key="2">
    <source>
        <dbReference type="SAM" id="Phobius"/>
    </source>
</evidence>
<evidence type="ECO:0000256" key="1">
    <source>
        <dbReference type="SAM" id="MobiDB-lite"/>
    </source>
</evidence>
<organism evidence="3 4">
    <name type="scientific">Terrabacter ginsenosidimutans</name>
    <dbReference type="NCBI Taxonomy" id="490575"/>
    <lineage>
        <taxon>Bacteria</taxon>
        <taxon>Bacillati</taxon>
        <taxon>Actinomycetota</taxon>
        <taxon>Actinomycetes</taxon>
        <taxon>Micrococcales</taxon>
        <taxon>Intrasporangiaceae</taxon>
        <taxon>Terrabacter</taxon>
    </lineage>
</organism>
<reference evidence="4" key="1">
    <citation type="journal article" date="2019" name="Int. J. Syst. Evol. Microbiol.">
        <title>The Global Catalogue of Microorganisms (GCM) 10K type strain sequencing project: providing services to taxonomists for standard genome sequencing and annotation.</title>
        <authorList>
            <consortium name="The Broad Institute Genomics Platform"/>
            <consortium name="The Broad Institute Genome Sequencing Center for Infectious Disease"/>
            <person name="Wu L."/>
            <person name="Ma J."/>
        </authorList>
    </citation>
    <scope>NUCLEOTIDE SEQUENCE [LARGE SCALE GENOMIC DNA]</scope>
    <source>
        <strain evidence="4">JCM 17125</strain>
    </source>
</reference>
<dbReference type="Proteomes" id="UP001501468">
    <property type="component" value="Unassembled WGS sequence"/>
</dbReference>
<accession>A0ABP7CVI1</accession>
<dbReference type="RefSeq" id="WP_344942875.1">
    <property type="nucleotide sequence ID" value="NZ_BAABDC010000001.1"/>
</dbReference>
<keyword evidence="2" id="KW-0812">Transmembrane</keyword>
<dbReference type="EMBL" id="BAABDC010000001">
    <property type="protein sequence ID" value="GAA3696925.1"/>
    <property type="molecule type" value="Genomic_DNA"/>
</dbReference>
<keyword evidence="2" id="KW-1133">Transmembrane helix</keyword>
<keyword evidence="2" id="KW-0472">Membrane</keyword>